<dbReference type="InterPro" id="IPR035952">
    <property type="entry name" value="Rhomboid-like_sf"/>
</dbReference>
<evidence type="ECO:0000256" key="1">
    <source>
        <dbReference type="ARBA" id="ARBA00004141"/>
    </source>
</evidence>
<feature type="transmembrane region" description="Helical" evidence="6">
    <location>
        <begin position="35"/>
        <end position="53"/>
    </location>
</feature>
<dbReference type="Proteomes" id="UP001152604">
    <property type="component" value="Unassembled WGS sequence"/>
</dbReference>
<organism evidence="8 9">
    <name type="scientific">Mesorhizobium ventifaucium</name>
    <dbReference type="NCBI Taxonomy" id="666020"/>
    <lineage>
        <taxon>Bacteria</taxon>
        <taxon>Pseudomonadati</taxon>
        <taxon>Pseudomonadota</taxon>
        <taxon>Alphaproteobacteria</taxon>
        <taxon>Hyphomicrobiales</taxon>
        <taxon>Phyllobacteriaceae</taxon>
        <taxon>Mesorhizobium</taxon>
    </lineage>
</organism>
<dbReference type="Gene3D" id="1.20.1540.10">
    <property type="entry name" value="Rhomboid-like"/>
    <property type="match status" value="1"/>
</dbReference>
<feature type="region of interest" description="Disordered" evidence="5">
    <location>
        <begin position="1"/>
        <end position="25"/>
    </location>
</feature>
<evidence type="ECO:0000256" key="3">
    <source>
        <dbReference type="ARBA" id="ARBA00022989"/>
    </source>
</evidence>
<evidence type="ECO:0000256" key="5">
    <source>
        <dbReference type="SAM" id="MobiDB-lite"/>
    </source>
</evidence>
<dbReference type="Pfam" id="PF01694">
    <property type="entry name" value="Rhomboid"/>
    <property type="match status" value="1"/>
</dbReference>
<name>A0ABM9DT05_9HYPH</name>
<dbReference type="EMBL" id="CAKXZS010000015">
    <property type="protein sequence ID" value="CAH2399805.1"/>
    <property type="molecule type" value="Genomic_DNA"/>
</dbReference>
<comment type="subcellular location">
    <subcellularLocation>
        <location evidence="1">Membrane</location>
        <topology evidence="1">Multi-pass membrane protein</topology>
    </subcellularLocation>
</comment>
<comment type="caution">
    <text evidence="8">The sequence shown here is derived from an EMBL/GenBank/DDBJ whole genome shotgun (WGS) entry which is preliminary data.</text>
</comment>
<proteinExistence type="predicted"/>
<dbReference type="InterPro" id="IPR022764">
    <property type="entry name" value="Peptidase_S54_rhomboid_dom"/>
</dbReference>
<evidence type="ECO:0000256" key="4">
    <source>
        <dbReference type="ARBA" id="ARBA00023136"/>
    </source>
</evidence>
<sequence>MSEPASPSEIEQGEGGPVDREPEPRREPVFNMPPVVLAVIGICVVVHLIRFYWLTDDQDFSLLIRTAFIPIRYSGRFDLDFYAFSSPFTYAFLHGGFAHLAINMVWLAAFGSPLANRFGALRFSSSGRRGWRRYCCSGRCIRSARRRWSAHRGRFPA</sequence>
<evidence type="ECO:0000313" key="8">
    <source>
        <dbReference type="EMBL" id="CAH2399805.1"/>
    </source>
</evidence>
<keyword evidence="3 6" id="KW-1133">Transmembrane helix</keyword>
<keyword evidence="9" id="KW-1185">Reference proteome</keyword>
<evidence type="ECO:0000256" key="6">
    <source>
        <dbReference type="SAM" id="Phobius"/>
    </source>
</evidence>
<gene>
    <name evidence="8" type="ORF">MES4922_220067</name>
</gene>
<reference evidence="8" key="1">
    <citation type="submission" date="2022-03" db="EMBL/GenBank/DDBJ databases">
        <authorList>
            <person name="Brunel B."/>
        </authorList>
    </citation>
    <scope>NUCLEOTIDE SEQUENCE</scope>
    <source>
        <strain evidence="8">STM4922sample</strain>
    </source>
</reference>
<keyword evidence="2 6" id="KW-0812">Transmembrane</keyword>
<evidence type="ECO:0000313" key="9">
    <source>
        <dbReference type="Proteomes" id="UP001152604"/>
    </source>
</evidence>
<feature type="transmembrane region" description="Helical" evidence="6">
    <location>
        <begin position="88"/>
        <end position="109"/>
    </location>
</feature>
<feature type="domain" description="Peptidase S54 rhomboid" evidence="7">
    <location>
        <begin position="88"/>
        <end position="123"/>
    </location>
</feature>
<evidence type="ECO:0000256" key="2">
    <source>
        <dbReference type="ARBA" id="ARBA00022692"/>
    </source>
</evidence>
<accession>A0ABM9DT05</accession>
<dbReference type="SUPFAM" id="SSF144091">
    <property type="entry name" value="Rhomboid-like"/>
    <property type="match status" value="1"/>
</dbReference>
<protein>
    <recommendedName>
        <fullName evidence="7">Peptidase S54 rhomboid domain-containing protein</fullName>
    </recommendedName>
</protein>
<evidence type="ECO:0000259" key="7">
    <source>
        <dbReference type="Pfam" id="PF01694"/>
    </source>
</evidence>
<keyword evidence="4 6" id="KW-0472">Membrane</keyword>